<dbReference type="AlphaFoldDB" id="A0A024GQ73"/>
<sequence length="147" mass="16693">MGYLNKMKHTRYIRKTTSSARTQTILMDVTSSTIEAFPWIKHIFCVVSFLSQDTLFWQLCIGMLYTFVHQSISIMRELVSSHSFGCQALVQQDCISFSFIEWELTSHLSSRQLTSQNRTCHVVDGEISPDSRSIMHSTLSTSSGSAL</sequence>
<dbReference type="InParanoid" id="A0A024GQ73"/>
<organism evidence="1 2">
    <name type="scientific">Albugo candida</name>
    <dbReference type="NCBI Taxonomy" id="65357"/>
    <lineage>
        <taxon>Eukaryota</taxon>
        <taxon>Sar</taxon>
        <taxon>Stramenopiles</taxon>
        <taxon>Oomycota</taxon>
        <taxon>Peronosporomycetes</taxon>
        <taxon>Albuginales</taxon>
        <taxon>Albuginaceae</taxon>
        <taxon>Albugo</taxon>
    </lineage>
</organism>
<reference evidence="1 2" key="1">
    <citation type="submission" date="2012-05" db="EMBL/GenBank/DDBJ databases">
        <title>Recombination and specialization in a pathogen metapopulation.</title>
        <authorList>
            <person name="Gardiner A."/>
            <person name="Kemen E."/>
            <person name="Schultz-Larsen T."/>
            <person name="MacLean D."/>
            <person name="Van Oosterhout C."/>
            <person name="Jones J.D.G."/>
        </authorList>
    </citation>
    <scope>NUCLEOTIDE SEQUENCE [LARGE SCALE GENOMIC DNA]</scope>
    <source>
        <strain evidence="1 2">Ac Nc2</strain>
    </source>
</reference>
<gene>
    <name evidence="1" type="ORF">BN9_102930</name>
</gene>
<keyword evidence="2" id="KW-1185">Reference proteome</keyword>
<protein>
    <submittedName>
        <fullName evidence="1">Uncharacterized protein</fullName>
    </submittedName>
</protein>
<name>A0A024GQ73_9STRA</name>
<dbReference type="EMBL" id="CAIX01000269">
    <property type="protein sequence ID" value="CCI49039.1"/>
    <property type="molecule type" value="Genomic_DNA"/>
</dbReference>
<proteinExistence type="predicted"/>
<evidence type="ECO:0000313" key="2">
    <source>
        <dbReference type="Proteomes" id="UP000053237"/>
    </source>
</evidence>
<comment type="caution">
    <text evidence="1">The sequence shown here is derived from an EMBL/GenBank/DDBJ whole genome shotgun (WGS) entry which is preliminary data.</text>
</comment>
<evidence type="ECO:0000313" key="1">
    <source>
        <dbReference type="EMBL" id="CCI49039.1"/>
    </source>
</evidence>
<accession>A0A024GQ73</accession>
<dbReference type="Proteomes" id="UP000053237">
    <property type="component" value="Unassembled WGS sequence"/>
</dbReference>